<reference evidence="13" key="1">
    <citation type="submission" date="2025-08" db="UniProtKB">
        <authorList>
            <consortium name="RefSeq"/>
        </authorList>
    </citation>
    <scope>IDENTIFICATION</scope>
</reference>
<keyword evidence="8 9" id="KW-0807">Transducer</keyword>
<dbReference type="SMART" id="SM01381">
    <property type="entry name" value="7TM_GPCR_Srsx"/>
    <property type="match status" value="1"/>
</dbReference>
<dbReference type="Proteomes" id="UP000694867">
    <property type="component" value="Unplaced"/>
</dbReference>
<organism evidence="12 13">
    <name type="scientific">Galendromus occidentalis</name>
    <name type="common">western predatory mite</name>
    <dbReference type="NCBI Taxonomy" id="34638"/>
    <lineage>
        <taxon>Eukaryota</taxon>
        <taxon>Metazoa</taxon>
        <taxon>Ecdysozoa</taxon>
        <taxon>Arthropoda</taxon>
        <taxon>Chelicerata</taxon>
        <taxon>Arachnida</taxon>
        <taxon>Acari</taxon>
        <taxon>Parasitiformes</taxon>
        <taxon>Mesostigmata</taxon>
        <taxon>Gamasina</taxon>
        <taxon>Phytoseioidea</taxon>
        <taxon>Phytoseiidae</taxon>
        <taxon>Typhlodrominae</taxon>
        <taxon>Galendromus</taxon>
    </lineage>
</organism>
<dbReference type="PANTHER" id="PTHR24243:SF224">
    <property type="entry name" value="G-PROTEIN COUPLED RECEPTOR 19-RELATED"/>
    <property type="match status" value="1"/>
</dbReference>
<keyword evidence="4 10" id="KW-1133">Transmembrane helix</keyword>
<evidence type="ECO:0000256" key="3">
    <source>
        <dbReference type="ARBA" id="ARBA00022692"/>
    </source>
</evidence>
<sequence>MNCAVISAEAQSASFNFSASVLELGISEEVEWPHVAQLLLYVTVMVLSLLGNLSVVIAVLTQRSMRTTVNYYLLNMAVADVLIVIFCMWVHIMKVYIFRENILNAYKLGPFVCRIESFAKMTCLTACVLTLTAISCDRFIAILFPLHAAARITKRRTSCIILFIWIVSAVVALPLIVYTKLYTVQFADEEEISYCGSSWPSEALWSPEKSECVLVYTMRKLYYVIATVTLFFLPIGVMLTAYSFIIWKLWINRVPEELSNTNNNSLHNRSKKKVVQMVCYVLLAFIVCWMPIQVTVLYSQFRDDSNTQMPEWFTTFSSFATFLAFANSLVNPVIYGGFNRQFRQAILQLLKCKPTRVQEARMRWSTRDGTMAVRRTVTRTRDPSNAIDTCQDTVMTISNLVA</sequence>
<dbReference type="SUPFAM" id="SSF81321">
    <property type="entry name" value="Family A G protein-coupled receptor-like"/>
    <property type="match status" value="1"/>
</dbReference>
<evidence type="ECO:0000313" key="12">
    <source>
        <dbReference type="Proteomes" id="UP000694867"/>
    </source>
</evidence>
<accession>A0AAJ7SHU7</accession>
<keyword evidence="6 10" id="KW-0472">Membrane</keyword>
<proteinExistence type="inferred from homology"/>
<evidence type="ECO:0000259" key="11">
    <source>
        <dbReference type="PROSITE" id="PS50262"/>
    </source>
</evidence>
<protein>
    <submittedName>
        <fullName evidence="13">QRFP-like peptide receptor</fullName>
    </submittedName>
</protein>
<evidence type="ECO:0000256" key="2">
    <source>
        <dbReference type="ARBA" id="ARBA00010663"/>
    </source>
</evidence>
<dbReference type="KEGG" id="goe:114828412"/>
<evidence type="ECO:0000313" key="13">
    <source>
        <dbReference type="RefSeq" id="XP_028968321.1"/>
    </source>
</evidence>
<keyword evidence="12" id="KW-1185">Reference proteome</keyword>
<dbReference type="Gene3D" id="1.20.1070.10">
    <property type="entry name" value="Rhodopsin 7-helix transmembrane proteins"/>
    <property type="match status" value="1"/>
</dbReference>
<feature type="transmembrane region" description="Helical" evidence="10">
    <location>
        <begin position="221"/>
        <end position="245"/>
    </location>
</feature>
<dbReference type="RefSeq" id="XP_028968321.1">
    <property type="nucleotide sequence ID" value="XM_029112488.1"/>
</dbReference>
<dbReference type="PANTHER" id="PTHR24243">
    <property type="entry name" value="G-PROTEIN COUPLED RECEPTOR"/>
    <property type="match status" value="1"/>
</dbReference>
<evidence type="ECO:0000256" key="9">
    <source>
        <dbReference type="RuleBase" id="RU000688"/>
    </source>
</evidence>
<dbReference type="GeneID" id="114828412"/>
<keyword evidence="7 9" id="KW-0675">Receptor</keyword>
<feature type="transmembrane region" description="Helical" evidence="10">
    <location>
        <begin position="312"/>
        <end position="334"/>
    </location>
</feature>
<dbReference type="GO" id="GO:0005886">
    <property type="term" value="C:plasma membrane"/>
    <property type="evidence" value="ECO:0007669"/>
    <property type="project" value="TreeGrafter"/>
</dbReference>
<keyword evidence="3 9" id="KW-0812">Transmembrane</keyword>
<feature type="transmembrane region" description="Helical" evidence="10">
    <location>
        <begin position="274"/>
        <end position="292"/>
    </location>
</feature>
<dbReference type="Pfam" id="PF00001">
    <property type="entry name" value="7tm_1"/>
    <property type="match status" value="1"/>
</dbReference>
<evidence type="ECO:0000256" key="1">
    <source>
        <dbReference type="ARBA" id="ARBA00004141"/>
    </source>
</evidence>
<keyword evidence="5 9" id="KW-0297">G-protein coupled receptor</keyword>
<dbReference type="PRINTS" id="PR00237">
    <property type="entry name" value="GPCRRHODOPSN"/>
</dbReference>
<comment type="subcellular location">
    <subcellularLocation>
        <location evidence="1">Membrane</location>
        <topology evidence="1">Multi-pass membrane protein</topology>
    </subcellularLocation>
</comment>
<evidence type="ECO:0000256" key="10">
    <source>
        <dbReference type="SAM" id="Phobius"/>
    </source>
</evidence>
<dbReference type="AlphaFoldDB" id="A0AAJ7SHU7"/>
<feature type="domain" description="G-protein coupled receptors family 1 profile" evidence="11">
    <location>
        <begin position="51"/>
        <end position="335"/>
    </location>
</feature>
<dbReference type="GO" id="GO:0004930">
    <property type="term" value="F:G protein-coupled receptor activity"/>
    <property type="evidence" value="ECO:0007669"/>
    <property type="project" value="UniProtKB-KW"/>
</dbReference>
<feature type="transmembrane region" description="Helical" evidence="10">
    <location>
        <begin position="72"/>
        <end position="98"/>
    </location>
</feature>
<evidence type="ECO:0000256" key="4">
    <source>
        <dbReference type="ARBA" id="ARBA00022989"/>
    </source>
</evidence>
<evidence type="ECO:0000256" key="6">
    <source>
        <dbReference type="ARBA" id="ARBA00023136"/>
    </source>
</evidence>
<gene>
    <name evidence="13" type="primary">LOC114828412</name>
</gene>
<evidence type="ECO:0000256" key="5">
    <source>
        <dbReference type="ARBA" id="ARBA00023040"/>
    </source>
</evidence>
<comment type="similarity">
    <text evidence="2 9">Belongs to the G-protein coupled receptor 1 family.</text>
</comment>
<feature type="transmembrane region" description="Helical" evidence="10">
    <location>
        <begin position="158"/>
        <end position="178"/>
    </location>
</feature>
<evidence type="ECO:0000256" key="7">
    <source>
        <dbReference type="ARBA" id="ARBA00023170"/>
    </source>
</evidence>
<feature type="transmembrane region" description="Helical" evidence="10">
    <location>
        <begin position="118"/>
        <end position="146"/>
    </location>
</feature>
<dbReference type="PROSITE" id="PS50262">
    <property type="entry name" value="G_PROTEIN_RECEP_F1_2"/>
    <property type="match status" value="1"/>
</dbReference>
<dbReference type="InterPro" id="IPR000276">
    <property type="entry name" value="GPCR_Rhodpsn"/>
</dbReference>
<dbReference type="PROSITE" id="PS00237">
    <property type="entry name" value="G_PROTEIN_RECEP_F1_1"/>
    <property type="match status" value="1"/>
</dbReference>
<name>A0AAJ7SHU7_9ACAR</name>
<dbReference type="InterPro" id="IPR017452">
    <property type="entry name" value="GPCR_Rhodpsn_7TM"/>
</dbReference>
<evidence type="ECO:0000256" key="8">
    <source>
        <dbReference type="ARBA" id="ARBA00023224"/>
    </source>
</evidence>
<feature type="transmembrane region" description="Helical" evidence="10">
    <location>
        <begin position="38"/>
        <end position="60"/>
    </location>
</feature>